<evidence type="ECO:0000313" key="6">
    <source>
        <dbReference type="EMBL" id="CAA21695.1"/>
    </source>
</evidence>
<feature type="transmembrane region" description="Helical" evidence="5">
    <location>
        <begin position="87"/>
        <end position="104"/>
    </location>
</feature>
<dbReference type="GO" id="GO:0005385">
    <property type="term" value="F:zinc ion transmembrane transporter activity"/>
    <property type="evidence" value="ECO:0000318"/>
    <property type="project" value="GO_Central"/>
</dbReference>
<dbReference type="AlphaFoldDB" id="Q9XWH3"/>
<comment type="subcellular location">
    <subcellularLocation>
        <location evidence="1">Membrane</location>
        <topology evidence="1">Multi-pass membrane protein</topology>
    </subcellularLocation>
</comment>
<evidence type="ECO:0000256" key="3">
    <source>
        <dbReference type="ARBA" id="ARBA00022989"/>
    </source>
</evidence>
<dbReference type="Pfam" id="PF02535">
    <property type="entry name" value="Zip"/>
    <property type="match status" value="1"/>
</dbReference>
<dbReference type="SMR" id="Q9XWH3"/>
<dbReference type="DIP" id="DIP-24305N"/>
<keyword evidence="7" id="KW-1185">Reference proteome</keyword>
<feature type="transmembrane region" description="Helical" evidence="5">
    <location>
        <begin position="230"/>
        <end position="253"/>
    </location>
</feature>
<dbReference type="InParanoid" id="Q9XWH3"/>
<name>Q9XWH3_CAEEL</name>
<dbReference type="PIR" id="T27182">
    <property type="entry name" value="T27182"/>
</dbReference>
<proteinExistence type="predicted"/>
<accession>Q9XWH3</accession>
<dbReference type="STRING" id="6239.Y54G9A.4.1"/>
<dbReference type="HOGENOM" id="CLU_040462_1_1_1"/>
<dbReference type="UCSC" id="Y54G9A.4">
    <property type="organism name" value="c. elegans"/>
</dbReference>
<dbReference type="RefSeq" id="NP_496876.1">
    <property type="nucleotide sequence ID" value="NM_064475.5"/>
</dbReference>
<evidence type="ECO:0000313" key="7">
    <source>
        <dbReference type="Proteomes" id="UP000001940"/>
    </source>
</evidence>
<keyword evidence="4 5" id="KW-0472">Membrane</keyword>
<dbReference type="Proteomes" id="UP000001940">
    <property type="component" value="Chromosome II"/>
</dbReference>
<dbReference type="WormBase" id="Y54G9A.4">
    <property type="protein sequence ID" value="CE19232"/>
    <property type="gene ID" value="WBGene00013207"/>
    <property type="gene designation" value="zipt-2.3"/>
</dbReference>
<dbReference type="InterPro" id="IPR003689">
    <property type="entry name" value="ZIP"/>
</dbReference>
<dbReference type="GeneID" id="190293"/>
<dbReference type="PhylomeDB" id="Q9XWH3"/>
<dbReference type="OrthoDB" id="448280at2759"/>
<feature type="transmembrane region" description="Helical" evidence="5">
    <location>
        <begin position="6"/>
        <end position="24"/>
    </location>
</feature>
<feature type="transmembrane region" description="Helical" evidence="5">
    <location>
        <begin position="173"/>
        <end position="192"/>
    </location>
</feature>
<feature type="transmembrane region" description="Helical" evidence="5">
    <location>
        <begin position="265"/>
        <end position="286"/>
    </location>
</feature>
<evidence type="ECO:0000256" key="4">
    <source>
        <dbReference type="ARBA" id="ARBA00023136"/>
    </source>
</evidence>
<dbReference type="AGR" id="WB:WBGene00013207"/>
<dbReference type="GO" id="GO:0044840">
    <property type="term" value="C:gut granule"/>
    <property type="evidence" value="ECO:0000314"/>
    <property type="project" value="WormBase"/>
</dbReference>
<gene>
    <name evidence="6 8" type="primary">zipt-2.3</name>
    <name evidence="6" type="ORF">CELE_Y54G9A.4</name>
    <name evidence="8" type="ORF">Y54G9A.4</name>
</gene>
<sequence length="319" mass="35308">MSLELLKWIMLGVMALMTIIFGLLPIKVISYLNTTKSAIHQHSSLILSLFSCFAGGVFLSVCFLDMLPDCLEAWESVQTDTNYTSDYPFVQLIALLGFFFVYLTEELSSVICNVGHGHSHSNDPIMESNVTFPRARLATVGSIFNVEGNLVEPCKRSLENYDDDGEGPVRQSIIFTSAFILHVFFECFAFGIQEDAVSVTSIFLGIAMHKAIVMFSLGMKLTRTHPRRSWIVVILILVLALFNVIGGTAGILISSSNMNQTPKDITTAVLMSFSLGTFLYISFFEILAPERANNHSNILQWIASFGGFALLAVNMIWAT</sequence>
<feature type="transmembrane region" description="Helical" evidence="5">
    <location>
        <begin position="198"/>
        <end position="218"/>
    </location>
</feature>
<dbReference type="EMBL" id="BX284602">
    <property type="protein sequence ID" value="CAA21695.1"/>
    <property type="molecule type" value="Genomic_DNA"/>
</dbReference>
<evidence type="ECO:0000256" key="5">
    <source>
        <dbReference type="SAM" id="Phobius"/>
    </source>
</evidence>
<dbReference type="CTD" id="190293"/>
<evidence type="ECO:0000313" key="8">
    <source>
        <dbReference type="WormBase" id="Y54G9A.4"/>
    </source>
</evidence>
<organism evidence="6 7">
    <name type="scientific">Caenorhabditis elegans</name>
    <dbReference type="NCBI Taxonomy" id="6239"/>
    <lineage>
        <taxon>Eukaryota</taxon>
        <taxon>Metazoa</taxon>
        <taxon>Ecdysozoa</taxon>
        <taxon>Nematoda</taxon>
        <taxon>Chromadorea</taxon>
        <taxon>Rhabditida</taxon>
        <taxon>Rhabditina</taxon>
        <taxon>Rhabditomorpha</taxon>
        <taxon>Rhabditoidea</taxon>
        <taxon>Rhabditidae</taxon>
        <taxon>Peloderinae</taxon>
        <taxon>Caenorhabditis</taxon>
    </lineage>
</organism>
<dbReference type="PANTHER" id="PTHR11040:SF76">
    <property type="entry name" value="ZINC TRANSPORTER ZIP3"/>
    <property type="match status" value="1"/>
</dbReference>
<evidence type="ECO:0000256" key="1">
    <source>
        <dbReference type="ARBA" id="ARBA00004141"/>
    </source>
</evidence>
<feature type="transmembrane region" description="Helical" evidence="5">
    <location>
        <begin position="45"/>
        <end position="67"/>
    </location>
</feature>
<evidence type="ECO:0000256" key="2">
    <source>
        <dbReference type="ARBA" id="ARBA00022692"/>
    </source>
</evidence>
<keyword evidence="3 5" id="KW-1133">Transmembrane helix</keyword>
<protein>
    <submittedName>
        <fullName evidence="6">Zinc transporter ZIP3</fullName>
    </submittedName>
</protein>
<reference evidence="6 7" key="1">
    <citation type="journal article" date="1998" name="Science">
        <title>Genome sequence of the nematode C. elegans: a platform for investigating biology.</title>
        <authorList>
            <consortium name="The C. elegans sequencing consortium"/>
            <person name="Sulson J.E."/>
            <person name="Waterston R."/>
        </authorList>
    </citation>
    <scope>NUCLEOTIDE SEQUENCE [LARGE SCALE GENOMIC DNA]</scope>
    <source>
        <strain evidence="6 7">Bristol N2</strain>
    </source>
</reference>
<dbReference type="KEGG" id="cel:CELE_Y54G9A.4"/>
<dbReference type="OMA" id="PFYNYIA"/>
<dbReference type="GO" id="GO:0005886">
    <property type="term" value="C:plasma membrane"/>
    <property type="evidence" value="ECO:0000318"/>
    <property type="project" value="GO_Central"/>
</dbReference>
<dbReference type="eggNOG" id="KOG1558">
    <property type="taxonomic scope" value="Eukaryota"/>
</dbReference>
<dbReference type="GO" id="GO:0071577">
    <property type="term" value="P:zinc ion transmembrane transport"/>
    <property type="evidence" value="ECO:0000318"/>
    <property type="project" value="GO_Central"/>
</dbReference>
<dbReference type="FunCoup" id="Q9XWH3">
    <property type="interactions" value="13"/>
</dbReference>
<dbReference type="PANTHER" id="PTHR11040">
    <property type="entry name" value="ZINC/IRON TRANSPORTER"/>
    <property type="match status" value="1"/>
</dbReference>
<dbReference type="PaxDb" id="6239-Y54G9A.4"/>
<keyword evidence="2 5" id="KW-0812">Transmembrane</keyword>
<feature type="transmembrane region" description="Helical" evidence="5">
    <location>
        <begin position="298"/>
        <end position="317"/>
    </location>
</feature>
<dbReference type="Bgee" id="WBGene00013207">
    <property type="expression patterns" value="Expressed in larva and 1 other cell type or tissue"/>
</dbReference>